<evidence type="ECO:0000256" key="4">
    <source>
        <dbReference type="ARBA" id="ARBA00023002"/>
    </source>
</evidence>
<dbReference type="InterPro" id="IPR050121">
    <property type="entry name" value="Cytochrome_P450_monoxygenase"/>
</dbReference>
<dbReference type="GeneID" id="37108302"/>
<dbReference type="RefSeq" id="XP_025463936.1">
    <property type="nucleotide sequence ID" value="XM_025606159.1"/>
</dbReference>
<dbReference type="InterPro" id="IPR001128">
    <property type="entry name" value="Cyt_P450"/>
</dbReference>
<dbReference type="PRINTS" id="PR00465">
    <property type="entry name" value="EP450IV"/>
</dbReference>
<sequence>MGIDVIAVFLLALSALIRALCNYRCLRAIPGPPLAGWSDLWRIFVRNLPHYGQRLSNLHQRYGRVVRLGPNFVSIADGTLVSRIDQDQLGQSVTVPQFGNHMLASDDLITSSNNLQTSHPVWEYAYGLPEYEGAIDLSAKQLVRAIRKYHVLDLTASLRIFATTFLTELTADGLLKEEQLNDQTVTKNRFLSAFSVVEYMLVRSPVTALKRDRGRRLVACSGLPMTTTPMSGRGNGATPAQPKTRNPSSVEGSRNAARGADGITKAFVSLFYFLLKHQRYLPRLKDEIDTAFCVGSLSDLPLWRELNRLPYLDAVLKESLRLSSATSFEEEILTPADGVTMAGFSIHAGTTIAFNSQVLHFDSDVFGDDVHLFQPERWLTADAEQRLRMEHGLLLFNHCVRGCPGAQVVWLELKKVVVLILLKFNTQLFHVAEPIRNTSDTECTDSQPSMIVGFTPRLPGF</sequence>
<feature type="signal peptide" evidence="9">
    <location>
        <begin position="1"/>
        <end position="19"/>
    </location>
</feature>
<keyword evidence="11" id="KW-1185">Reference proteome</keyword>
<feature type="chain" id="PRO_5016237164" evidence="9">
    <location>
        <begin position="20"/>
        <end position="461"/>
    </location>
</feature>
<feature type="region of interest" description="Disordered" evidence="8">
    <location>
        <begin position="228"/>
        <end position="256"/>
    </location>
</feature>
<evidence type="ECO:0000256" key="1">
    <source>
        <dbReference type="ARBA" id="ARBA00001971"/>
    </source>
</evidence>
<evidence type="ECO:0000313" key="11">
    <source>
        <dbReference type="Proteomes" id="UP000246702"/>
    </source>
</evidence>
<comment type="caution">
    <text evidence="10">The sequence shown here is derived from an EMBL/GenBank/DDBJ whole genome shotgun (WGS) entry which is preliminary data.</text>
</comment>
<dbReference type="PANTHER" id="PTHR24305">
    <property type="entry name" value="CYTOCHROME P450"/>
    <property type="match status" value="1"/>
</dbReference>
<keyword evidence="3 7" id="KW-0479">Metal-binding</keyword>
<gene>
    <name evidence="10" type="ORF">BO94DRAFT_211610</name>
</gene>
<evidence type="ECO:0000313" key="10">
    <source>
        <dbReference type="EMBL" id="PWY75309.1"/>
    </source>
</evidence>
<evidence type="ECO:0000256" key="8">
    <source>
        <dbReference type="SAM" id="MobiDB-lite"/>
    </source>
</evidence>
<evidence type="ECO:0000256" key="9">
    <source>
        <dbReference type="SAM" id="SignalP"/>
    </source>
</evidence>
<dbReference type="AlphaFoldDB" id="A0A317VNY2"/>
<evidence type="ECO:0000256" key="2">
    <source>
        <dbReference type="ARBA" id="ARBA00010617"/>
    </source>
</evidence>
<feature type="compositionally biased region" description="Polar residues" evidence="8">
    <location>
        <begin position="241"/>
        <end position="252"/>
    </location>
</feature>
<dbReference type="GO" id="GO:0005506">
    <property type="term" value="F:iron ion binding"/>
    <property type="evidence" value="ECO:0007669"/>
    <property type="project" value="InterPro"/>
</dbReference>
<keyword evidence="5 7" id="KW-0408">Iron</keyword>
<dbReference type="InterPro" id="IPR036396">
    <property type="entry name" value="Cyt_P450_sf"/>
</dbReference>
<dbReference type="Gene3D" id="1.10.630.10">
    <property type="entry name" value="Cytochrome P450"/>
    <property type="match status" value="2"/>
</dbReference>
<organism evidence="10 11">
    <name type="scientific">Aspergillus sclerotioniger CBS 115572</name>
    <dbReference type="NCBI Taxonomy" id="1450535"/>
    <lineage>
        <taxon>Eukaryota</taxon>
        <taxon>Fungi</taxon>
        <taxon>Dikarya</taxon>
        <taxon>Ascomycota</taxon>
        <taxon>Pezizomycotina</taxon>
        <taxon>Eurotiomycetes</taxon>
        <taxon>Eurotiomycetidae</taxon>
        <taxon>Eurotiales</taxon>
        <taxon>Aspergillaceae</taxon>
        <taxon>Aspergillus</taxon>
        <taxon>Aspergillus subgen. Circumdati</taxon>
    </lineage>
</organism>
<dbReference type="GO" id="GO:0016705">
    <property type="term" value="F:oxidoreductase activity, acting on paired donors, with incorporation or reduction of molecular oxygen"/>
    <property type="evidence" value="ECO:0007669"/>
    <property type="project" value="InterPro"/>
</dbReference>
<dbReference type="SUPFAM" id="SSF48264">
    <property type="entry name" value="Cytochrome P450"/>
    <property type="match status" value="1"/>
</dbReference>
<dbReference type="Proteomes" id="UP000246702">
    <property type="component" value="Unassembled WGS sequence"/>
</dbReference>
<keyword evidence="6" id="KW-0503">Monooxygenase</keyword>
<dbReference type="STRING" id="1450535.A0A317VNY2"/>
<dbReference type="GO" id="GO:0044550">
    <property type="term" value="P:secondary metabolite biosynthetic process"/>
    <property type="evidence" value="ECO:0007669"/>
    <property type="project" value="UniProtKB-ARBA"/>
</dbReference>
<dbReference type="GO" id="GO:0020037">
    <property type="term" value="F:heme binding"/>
    <property type="evidence" value="ECO:0007669"/>
    <property type="project" value="InterPro"/>
</dbReference>
<dbReference type="Pfam" id="PF00067">
    <property type="entry name" value="p450"/>
    <property type="match status" value="1"/>
</dbReference>
<dbReference type="EMBL" id="MSFK01000029">
    <property type="protein sequence ID" value="PWY75309.1"/>
    <property type="molecule type" value="Genomic_DNA"/>
</dbReference>
<dbReference type="InterPro" id="IPR002403">
    <property type="entry name" value="Cyt_P450_E_grp-IV"/>
</dbReference>
<reference evidence="10 11" key="1">
    <citation type="submission" date="2016-12" db="EMBL/GenBank/DDBJ databases">
        <title>The genomes of Aspergillus section Nigri reveals drivers in fungal speciation.</title>
        <authorList>
            <consortium name="DOE Joint Genome Institute"/>
            <person name="Vesth T.C."/>
            <person name="Nybo J."/>
            <person name="Theobald S."/>
            <person name="Brandl J."/>
            <person name="Frisvad J.C."/>
            <person name="Nielsen K.F."/>
            <person name="Lyhne E.K."/>
            <person name="Kogle M.E."/>
            <person name="Kuo A."/>
            <person name="Riley R."/>
            <person name="Clum A."/>
            <person name="Nolan M."/>
            <person name="Lipzen A."/>
            <person name="Salamov A."/>
            <person name="Henrissat B."/>
            <person name="Wiebenga A."/>
            <person name="De Vries R.P."/>
            <person name="Grigoriev I.V."/>
            <person name="Mortensen U.H."/>
            <person name="Andersen M.R."/>
            <person name="Baker S.E."/>
        </authorList>
    </citation>
    <scope>NUCLEOTIDE SEQUENCE [LARGE SCALE GENOMIC DNA]</scope>
    <source>
        <strain evidence="10 11">CBS 115572</strain>
    </source>
</reference>
<name>A0A317VNY2_9EURO</name>
<evidence type="ECO:0000256" key="3">
    <source>
        <dbReference type="ARBA" id="ARBA00022723"/>
    </source>
</evidence>
<comment type="similarity">
    <text evidence="2">Belongs to the cytochrome P450 family.</text>
</comment>
<keyword evidence="9" id="KW-0732">Signal</keyword>
<dbReference type="OrthoDB" id="3934656at2759"/>
<comment type="cofactor">
    <cofactor evidence="1 7">
        <name>heme</name>
        <dbReference type="ChEBI" id="CHEBI:30413"/>
    </cofactor>
</comment>
<keyword evidence="4" id="KW-0560">Oxidoreductase</keyword>
<feature type="binding site" description="axial binding residue" evidence="7">
    <location>
        <position position="403"/>
    </location>
    <ligand>
        <name>heme</name>
        <dbReference type="ChEBI" id="CHEBI:30413"/>
    </ligand>
    <ligandPart>
        <name>Fe</name>
        <dbReference type="ChEBI" id="CHEBI:18248"/>
    </ligandPart>
</feature>
<evidence type="ECO:0000256" key="7">
    <source>
        <dbReference type="PIRSR" id="PIRSR602403-1"/>
    </source>
</evidence>
<protein>
    <submittedName>
        <fullName evidence="10">Cytochrome P450</fullName>
    </submittedName>
</protein>
<evidence type="ECO:0000256" key="6">
    <source>
        <dbReference type="ARBA" id="ARBA00023033"/>
    </source>
</evidence>
<accession>A0A317VNY2</accession>
<proteinExistence type="inferred from homology"/>
<keyword evidence="7" id="KW-0349">Heme</keyword>
<evidence type="ECO:0000256" key="5">
    <source>
        <dbReference type="ARBA" id="ARBA00023004"/>
    </source>
</evidence>
<dbReference type="GO" id="GO:0004497">
    <property type="term" value="F:monooxygenase activity"/>
    <property type="evidence" value="ECO:0007669"/>
    <property type="project" value="UniProtKB-KW"/>
</dbReference>
<dbReference type="PANTHER" id="PTHR24305:SF235">
    <property type="entry name" value="CYTOCHROME P450 MONOOXYGENASE APDB-RELATED"/>
    <property type="match status" value="1"/>
</dbReference>